<name>A0ABU3N8N4_9SPHN</name>
<feature type="transmembrane region" description="Helical" evidence="1">
    <location>
        <begin position="81"/>
        <end position="99"/>
    </location>
</feature>
<proteinExistence type="predicted"/>
<feature type="transmembrane region" description="Helical" evidence="1">
    <location>
        <begin position="295"/>
        <end position="313"/>
    </location>
</feature>
<feature type="transmembrane region" description="Helical" evidence="1">
    <location>
        <begin position="58"/>
        <end position="75"/>
    </location>
</feature>
<keyword evidence="1" id="KW-0812">Transmembrane</keyword>
<evidence type="ECO:0008006" key="3">
    <source>
        <dbReference type="Google" id="ProtNLM"/>
    </source>
</evidence>
<keyword evidence="1" id="KW-0472">Membrane</keyword>
<sequence length="467" mass="50163">MEPTIETQVSDPGSLILRRLLIGGIGAVYATLLLLTYQELSKLWSYIGFWYRPPEPSVTATTIVAAAALGFLLPVRSWTVVGFAKWILYFILFIPALIIPPQQGVLVDDELFLLCTLIWISAAAMILFLRDGAPFRTIAVSETVLFQSVLAAWVLGNIAIIAVFGRSMSIVGLEQVYEQRSAVASLGGGAIGYVMGIMSGAVNPFLLVVGLSRKRPLFIALALVGQILIYSTLAGKVVLGSTVLIIGTYMVFRGGKVAFSRIYAGLLTLAVLGPITTRPELYTGGLAATFSDLVYMRILVLPGVLVGVYSEFFQRYPVTHLSHSLIGRPFFDYPYGNESVGQVIGRYVTPTLGDAVNNYNANFIAADGITGFGTWGIPLIFVLAAAWLWMTSKLVGTHNRRVVCAVLTPFVVSLADASLFTAILTGGGAFAALLLYLLRSSEQHGVSHNALPSETSDDLVVAPKQGG</sequence>
<feature type="transmembrane region" description="Helical" evidence="1">
    <location>
        <begin position="217"/>
        <end position="246"/>
    </location>
</feature>
<feature type="transmembrane region" description="Helical" evidence="1">
    <location>
        <begin position="186"/>
        <end position="211"/>
    </location>
</feature>
<reference evidence="2" key="1">
    <citation type="submission" date="2022-04" db="EMBL/GenBank/DDBJ databases">
        <title>Tomato heritable bacteria conferring resistance against bacterial wilt.</title>
        <authorList>
            <person name="Yin J."/>
        </authorList>
    </citation>
    <scope>NUCLEOTIDE SEQUENCE</scope>
    <source>
        <strain evidence="2">Cra20</strain>
    </source>
</reference>
<feature type="transmembrane region" description="Helical" evidence="1">
    <location>
        <begin position="372"/>
        <end position="390"/>
    </location>
</feature>
<feature type="transmembrane region" description="Helical" evidence="1">
    <location>
        <begin position="410"/>
        <end position="438"/>
    </location>
</feature>
<organism evidence="2">
    <name type="scientific">Sphingomonas psychrotolerans</name>
    <dbReference type="NCBI Taxonomy" id="1327635"/>
    <lineage>
        <taxon>Bacteria</taxon>
        <taxon>Pseudomonadati</taxon>
        <taxon>Pseudomonadota</taxon>
        <taxon>Alphaproteobacteria</taxon>
        <taxon>Sphingomonadales</taxon>
        <taxon>Sphingomonadaceae</taxon>
        <taxon>Sphingomonas</taxon>
    </lineage>
</organism>
<feature type="transmembrane region" description="Helical" evidence="1">
    <location>
        <begin position="144"/>
        <end position="165"/>
    </location>
</feature>
<feature type="transmembrane region" description="Helical" evidence="1">
    <location>
        <begin position="20"/>
        <end position="37"/>
    </location>
</feature>
<dbReference type="EMBL" id="JALMLT010000003">
    <property type="protein sequence ID" value="MDT8759725.1"/>
    <property type="molecule type" value="Genomic_DNA"/>
</dbReference>
<evidence type="ECO:0000256" key="1">
    <source>
        <dbReference type="SAM" id="Phobius"/>
    </source>
</evidence>
<protein>
    <recommendedName>
        <fullName evidence="3">Oligosaccharide repeat unit polymerase</fullName>
    </recommendedName>
</protein>
<comment type="caution">
    <text evidence="2">The sequence shown here is derived from an EMBL/GenBank/DDBJ whole genome shotgun (WGS) entry which is preliminary data.</text>
</comment>
<keyword evidence="1" id="KW-1133">Transmembrane helix</keyword>
<gene>
    <name evidence="2" type="ORF">MZO42_13565</name>
</gene>
<feature type="transmembrane region" description="Helical" evidence="1">
    <location>
        <begin position="111"/>
        <end position="129"/>
    </location>
</feature>
<feature type="transmembrane region" description="Helical" evidence="1">
    <location>
        <begin position="258"/>
        <end position="275"/>
    </location>
</feature>
<evidence type="ECO:0000313" key="2">
    <source>
        <dbReference type="EMBL" id="MDT8759725.1"/>
    </source>
</evidence>
<accession>A0ABU3N8N4</accession>